<dbReference type="Proteomes" id="UP001501920">
    <property type="component" value="Chromosome 16"/>
</dbReference>
<evidence type="ECO:0000256" key="2">
    <source>
        <dbReference type="ARBA" id="ARBA00023157"/>
    </source>
</evidence>
<dbReference type="GO" id="GO:0008083">
    <property type="term" value="F:growth factor activity"/>
    <property type="evidence" value="ECO:0007669"/>
    <property type="project" value="UniProtKB-KW"/>
</dbReference>
<keyword evidence="5" id="KW-1185">Reference proteome</keyword>
<dbReference type="GO" id="GO:0050930">
    <property type="term" value="P:induction of positive chemotaxis"/>
    <property type="evidence" value="ECO:0007669"/>
    <property type="project" value="TreeGrafter"/>
</dbReference>
<evidence type="ECO:0000259" key="3">
    <source>
        <dbReference type="PROSITE" id="PS50278"/>
    </source>
</evidence>
<keyword evidence="2" id="KW-1015">Disulfide bond</keyword>
<proteinExistence type="predicted"/>
<protein>
    <recommendedName>
        <fullName evidence="3">Platelet-derived growth factor (PDGF) family profile domain-containing protein</fullName>
    </recommendedName>
</protein>
<dbReference type="PANTHER" id="PTHR12025:SF14">
    <property type="entry name" value="SNAKE VENOM VASCULAR ENDOTHELIAL GROWTH FACTOR TOXIN VR-1'-LIKE ISOFORM X1-RELATED"/>
    <property type="match status" value="1"/>
</dbReference>
<dbReference type="GO" id="GO:0038084">
    <property type="term" value="P:vascular endothelial growth factor signaling pathway"/>
    <property type="evidence" value="ECO:0007669"/>
    <property type="project" value="TreeGrafter"/>
</dbReference>
<reference evidence="4 5" key="1">
    <citation type="submission" date="2020-10" db="EMBL/GenBank/DDBJ databases">
        <title>Pygocentrus nattereri (red-bellied piranha) genome, fPygNat1, primary haplotype.</title>
        <authorList>
            <person name="Myers G."/>
            <person name="Meyer A."/>
            <person name="Karagic N."/>
            <person name="Pippel M."/>
            <person name="Winkler S."/>
            <person name="Tracey A."/>
            <person name="Wood J."/>
            <person name="Formenti G."/>
            <person name="Howe K."/>
            <person name="Fedrigo O."/>
            <person name="Jarvis E.D."/>
        </authorList>
    </citation>
    <scope>NUCLEOTIDE SEQUENCE [LARGE SCALE GENOMIC DNA]</scope>
</reference>
<evidence type="ECO:0000313" key="5">
    <source>
        <dbReference type="Proteomes" id="UP001501920"/>
    </source>
</evidence>
<dbReference type="PROSITE" id="PS50278">
    <property type="entry name" value="PDGF_2"/>
    <property type="match status" value="1"/>
</dbReference>
<name>A0A3B4C1P5_PYGNA</name>
<dbReference type="GO" id="GO:0016020">
    <property type="term" value="C:membrane"/>
    <property type="evidence" value="ECO:0007669"/>
    <property type="project" value="InterPro"/>
</dbReference>
<dbReference type="GO" id="GO:0045766">
    <property type="term" value="P:positive regulation of angiogenesis"/>
    <property type="evidence" value="ECO:0007669"/>
    <property type="project" value="TreeGrafter"/>
</dbReference>
<reference evidence="4" key="2">
    <citation type="submission" date="2025-08" db="UniProtKB">
        <authorList>
            <consortium name="Ensembl"/>
        </authorList>
    </citation>
    <scope>IDENTIFICATION</scope>
</reference>
<dbReference type="GO" id="GO:0005172">
    <property type="term" value="F:vascular endothelial growth factor receptor binding"/>
    <property type="evidence" value="ECO:0007669"/>
    <property type="project" value="TreeGrafter"/>
</dbReference>
<reference evidence="4" key="3">
    <citation type="submission" date="2025-09" db="UniProtKB">
        <authorList>
            <consortium name="Ensembl"/>
        </authorList>
    </citation>
    <scope>IDENTIFICATION</scope>
</reference>
<dbReference type="OMA" id="FICHEFP"/>
<sequence>MWLDKELHPLRHSACQPRETLVKVWHEFPEEMHYTISPCFVPVQRCGGHCSDEATVCVPVKNDTVLVQV</sequence>
<accession>A0A3B4C1P5</accession>
<organism evidence="4 5">
    <name type="scientific">Pygocentrus nattereri</name>
    <name type="common">Red-bellied piranha</name>
    <dbReference type="NCBI Taxonomy" id="42514"/>
    <lineage>
        <taxon>Eukaryota</taxon>
        <taxon>Metazoa</taxon>
        <taxon>Chordata</taxon>
        <taxon>Craniata</taxon>
        <taxon>Vertebrata</taxon>
        <taxon>Euteleostomi</taxon>
        <taxon>Actinopterygii</taxon>
        <taxon>Neopterygii</taxon>
        <taxon>Teleostei</taxon>
        <taxon>Ostariophysi</taxon>
        <taxon>Characiformes</taxon>
        <taxon>Characoidei</taxon>
        <taxon>Pygocentrus</taxon>
    </lineage>
</organism>
<dbReference type="GO" id="GO:0002040">
    <property type="term" value="P:sprouting angiogenesis"/>
    <property type="evidence" value="ECO:0007669"/>
    <property type="project" value="TreeGrafter"/>
</dbReference>
<dbReference type="InterPro" id="IPR050507">
    <property type="entry name" value="PDGF/VEGF_growth_factor"/>
</dbReference>
<dbReference type="GO" id="GO:0060754">
    <property type="term" value="P:positive regulation of mast cell chemotaxis"/>
    <property type="evidence" value="ECO:0007669"/>
    <property type="project" value="TreeGrafter"/>
</dbReference>
<dbReference type="Gene3D" id="2.10.90.10">
    <property type="entry name" value="Cystine-knot cytokines"/>
    <property type="match status" value="1"/>
</dbReference>
<keyword evidence="1" id="KW-0339">Growth factor</keyword>
<dbReference type="STRING" id="42514.ENSPNAP00000004885"/>
<dbReference type="GO" id="GO:0048010">
    <property type="term" value="P:vascular endothelial growth factor receptor signaling pathway"/>
    <property type="evidence" value="ECO:0007669"/>
    <property type="project" value="TreeGrafter"/>
</dbReference>
<evidence type="ECO:0000256" key="1">
    <source>
        <dbReference type="ARBA" id="ARBA00023030"/>
    </source>
</evidence>
<dbReference type="GO" id="GO:0042056">
    <property type="term" value="F:chemoattractant activity"/>
    <property type="evidence" value="ECO:0007669"/>
    <property type="project" value="TreeGrafter"/>
</dbReference>
<dbReference type="InterPro" id="IPR029034">
    <property type="entry name" value="Cystine-knot_cytokine"/>
</dbReference>
<dbReference type="GO" id="GO:0005615">
    <property type="term" value="C:extracellular space"/>
    <property type="evidence" value="ECO:0007669"/>
    <property type="project" value="TreeGrafter"/>
</dbReference>
<dbReference type="InterPro" id="IPR000072">
    <property type="entry name" value="PDGF/VEGF_dom"/>
</dbReference>
<dbReference type="GO" id="GO:0001938">
    <property type="term" value="P:positive regulation of endothelial cell proliferation"/>
    <property type="evidence" value="ECO:0007669"/>
    <property type="project" value="TreeGrafter"/>
</dbReference>
<dbReference type="GeneTree" id="ENSGT01120000275037"/>
<dbReference type="SUPFAM" id="SSF57501">
    <property type="entry name" value="Cystine-knot cytokines"/>
    <property type="match status" value="1"/>
</dbReference>
<feature type="domain" description="Platelet-derived growth factor (PDGF) family profile" evidence="3">
    <location>
        <begin position="1"/>
        <end position="69"/>
    </location>
</feature>
<dbReference type="Ensembl" id="ENSPNAT00000006243.2">
    <property type="protein sequence ID" value="ENSPNAP00000004885.2"/>
    <property type="gene ID" value="ENSPNAG00000011246.2"/>
</dbReference>
<dbReference type="GO" id="GO:0001666">
    <property type="term" value="P:response to hypoxia"/>
    <property type="evidence" value="ECO:0007669"/>
    <property type="project" value="TreeGrafter"/>
</dbReference>
<dbReference type="Pfam" id="PF00341">
    <property type="entry name" value="PDGF"/>
    <property type="match status" value="1"/>
</dbReference>
<dbReference type="AlphaFoldDB" id="A0A3B4C1P5"/>
<dbReference type="PANTHER" id="PTHR12025">
    <property type="entry name" value="VASCULAR ENDOTHELIAL GROWTH FACTOR"/>
    <property type="match status" value="1"/>
</dbReference>
<evidence type="ECO:0000313" key="4">
    <source>
        <dbReference type="Ensembl" id="ENSPNAP00000004885.2"/>
    </source>
</evidence>